<evidence type="ECO:0000256" key="2">
    <source>
        <dbReference type="ARBA" id="ARBA00022801"/>
    </source>
</evidence>
<dbReference type="EMBL" id="CP000360">
    <property type="protein sequence ID" value="ABF40690.1"/>
    <property type="molecule type" value="Genomic_DNA"/>
</dbReference>
<evidence type="ECO:0000313" key="10">
    <source>
        <dbReference type="EMBL" id="ABF40690.1"/>
    </source>
</evidence>
<keyword evidence="6" id="KW-0624">Polysaccharide degradation</keyword>
<keyword evidence="3" id="KW-0136">Cellulose degradation</keyword>
<evidence type="ECO:0000256" key="6">
    <source>
        <dbReference type="ARBA" id="ARBA00023326"/>
    </source>
</evidence>
<dbReference type="KEGG" id="aba:Acid345_1689"/>
<dbReference type="Gene3D" id="3.20.20.80">
    <property type="entry name" value="Glycosidases"/>
    <property type="match status" value="1"/>
</dbReference>
<evidence type="ECO:0000256" key="3">
    <source>
        <dbReference type="ARBA" id="ARBA00023001"/>
    </source>
</evidence>
<dbReference type="PANTHER" id="PTHR31297">
    <property type="entry name" value="GLUCAN ENDO-1,6-BETA-GLUCOSIDASE B"/>
    <property type="match status" value="1"/>
</dbReference>
<feature type="signal peptide" evidence="8">
    <location>
        <begin position="1"/>
        <end position="18"/>
    </location>
</feature>
<proteinExistence type="inferred from homology"/>
<feature type="chain" id="PRO_5004191882" evidence="8">
    <location>
        <begin position="19"/>
        <end position="365"/>
    </location>
</feature>
<accession>Q1IR10</accession>
<dbReference type="InterPro" id="IPR017853">
    <property type="entry name" value="GH"/>
</dbReference>
<keyword evidence="8" id="KW-0732">Signal</keyword>
<dbReference type="RefSeq" id="WP_011522492.1">
    <property type="nucleotide sequence ID" value="NC_008009.1"/>
</dbReference>
<keyword evidence="11" id="KW-1185">Reference proteome</keyword>
<keyword evidence="2 7" id="KW-0378">Hydrolase</keyword>
<dbReference type="GO" id="GO:0030245">
    <property type="term" value="P:cellulose catabolic process"/>
    <property type="evidence" value="ECO:0007669"/>
    <property type="project" value="UniProtKB-KW"/>
</dbReference>
<comment type="similarity">
    <text evidence="1 7">Belongs to the glycosyl hydrolase 5 (cellulase A) family.</text>
</comment>
<dbReference type="Proteomes" id="UP000002432">
    <property type="component" value="Chromosome"/>
</dbReference>
<dbReference type="OrthoDB" id="9800475at2"/>
<evidence type="ECO:0000313" key="11">
    <source>
        <dbReference type="Proteomes" id="UP000002432"/>
    </source>
</evidence>
<evidence type="ECO:0000256" key="1">
    <source>
        <dbReference type="ARBA" id="ARBA00005641"/>
    </source>
</evidence>
<dbReference type="SUPFAM" id="SSF51445">
    <property type="entry name" value="(Trans)glycosidases"/>
    <property type="match status" value="1"/>
</dbReference>
<dbReference type="GO" id="GO:0008422">
    <property type="term" value="F:beta-glucosidase activity"/>
    <property type="evidence" value="ECO:0007669"/>
    <property type="project" value="TreeGrafter"/>
</dbReference>
<dbReference type="InterPro" id="IPR001547">
    <property type="entry name" value="Glyco_hydro_5"/>
</dbReference>
<feature type="domain" description="Glycoside hydrolase family 5" evidence="9">
    <location>
        <begin position="50"/>
        <end position="339"/>
    </location>
</feature>
<dbReference type="AlphaFoldDB" id="Q1IR10"/>
<keyword evidence="4" id="KW-0119">Carbohydrate metabolism</keyword>
<name>Q1IR10_KORVE</name>
<dbReference type="HOGENOM" id="CLU_018668_1_0_0"/>
<evidence type="ECO:0000256" key="5">
    <source>
        <dbReference type="ARBA" id="ARBA00023295"/>
    </source>
</evidence>
<dbReference type="PANTHER" id="PTHR31297:SF41">
    <property type="entry name" value="ENDOGLUCANASE, PUTATIVE (AFU_ORTHOLOGUE AFUA_5G01830)-RELATED"/>
    <property type="match status" value="1"/>
</dbReference>
<evidence type="ECO:0000259" key="9">
    <source>
        <dbReference type="Pfam" id="PF00150"/>
    </source>
</evidence>
<dbReference type="EnsemblBacteria" id="ABF40690">
    <property type="protein sequence ID" value="ABF40690"/>
    <property type="gene ID" value="Acid345_1689"/>
</dbReference>
<evidence type="ECO:0000256" key="7">
    <source>
        <dbReference type="RuleBase" id="RU361153"/>
    </source>
</evidence>
<dbReference type="eggNOG" id="COG2730">
    <property type="taxonomic scope" value="Bacteria"/>
</dbReference>
<dbReference type="Pfam" id="PF00150">
    <property type="entry name" value="Cellulase"/>
    <property type="match status" value="1"/>
</dbReference>
<sequence length="365" mass="41970">MLRRLAVVFALVSIVAFAQDSPAFRRAQHLRHGINVSEWFAQSNDYSPQRLRTFTKLEDIDRIKKMGFDHIRISIDPQVFDCFRWNSNCERVQVLDDVVNRAANQDLAVMIDLHPNSEYKKQVATNGDEAQRAALLWERIAAHYAKSNPDLLFFELMNEPELGDAYKWNGIQEALAASVRRAAPQHTIIVAGARYSDIEDLVRMPDFADHNLIFNFHYYEPHTFTHQGASWGSAYWLRTQDLPFPATPENMAPILAQQPDDFTRWQLEEFALSNWNAARIEGEMAFAADWAKRHNVPLICNEFGAYREHTRPEDRMRWISAVRGALEKNHIGWTMWDYQGGFGVVHVKDGQVTEDAAVLQALGLK</sequence>
<organism evidence="10 11">
    <name type="scientific">Koribacter versatilis (strain Ellin345)</name>
    <dbReference type="NCBI Taxonomy" id="204669"/>
    <lineage>
        <taxon>Bacteria</taxon>
        <taxon>Pseudomonadati</taxon>
        <taxon>Acidobacteriota</taxon>
        <taxon>Terriglobia</taxon>
        <taxon>Terriglobales</taxon>
        <taxon>Candidatus Korobacteraceae</taxon>
        <taxon>Candidatus Korobacter</taxon>
    </lineage>
</organism>
<keyword evidence="5 7" id="KW-0326">Glycosidase</keyword>
<dbReference type="GO" id="GO:0005576">
    <property type="term" value="C:extracellular region"/>
    <property type="evidence" value="ECO:0007669"/>
    <property type="project" value="TreeGrafter"/>
</dbReference>
<protein>
    <submittedName>
        <fullName evidence="10">Glycoside hydrolase, family 5</fullName>
    </submittedName>
</protein>
<dbReference type="STRING" id="204669.Acid345_1689"/>
<gene>
    <name evidence="10" type="ordered locus">Acid345_1689</name>
</gene>
<dbReference type="GO" id="GO:0009986">
    <property type="term" value="C:cell surface"/>
    <property type="evidence" value="ECO:0007669"/>
    <property type="project" value="TreeGrafter"/>
</dbReference>
<reference evidence="10 11" key="1">
    <citation type="journal article" date="2009" name="Appl. Environ. Microbiol.">
        <title>Three genomes from the phylum Acidobacteria provide insight into the lifestyles of these microorganisms in soils.</title>
        <authorList>
            <person name="Ward N.L."/>
            <person name="Challacombe J.F."/>
            <person name="Janssen P.H."/>
            <person name="Henrissat B."/>
            <person name="Coutinho P.M."/>
            <person name="Wu M."/>
            <person name="Xie G."/>
            <person name="Haft D.H."/>
            <person name="Sait M."/>
            <person name="Badger J."/>
            <person name="Barabote R.D."/>
            <person name="Bradley B."/>
            <person name="Brettin T.S."/>
            <person name="Brinkac L.M."/>
            <person name="Bruce D."/>
            <person name="Creasy T."/>
            <person name="Daugherty S.C."/>
            <person name="Davidsen T.M."/>
            <person name="DeBoy R.T."/>
            <person name="Detter J.C."/>
            <person name="Dodson R.J."/>
            <person name="Durkin A.S."/>
            <person name="Ganapathy A."/>
            <person name="Gwinn-Giglio M."/>
            <person name="Han C.S."/>
            <person name="Khouri H."/>
            <person name="Kiss H."/>
            <person name="Kothari S.P."/>
            <person name="Madupu R."/>
            <person name="Nelson K.E."/>
            <person name="Nelson W.C."/>
            <person name="Paulsen I."/>
            <person name="Penn K."/>
            <person name="Ren Q."/>
            <person name="Rosovitz M.J."/>
            <person name="Selengut J.D."/>
            <person name="Shrivastava S."/>
            <person name="Sullivan S.A."/>
            <person name="Tapia R."/>
            <person name="Thompson L.S."/>
            <person name="Watkins K.L."/>
            <person name="Yang Q."/>
            <person name="Yu C."/>
            <person name="Zafar N."/>
            <person name="Zhou L."/>
            <person name="Kuske C.R."/>
        </authorList>
    </citation>
    <scope>NUCLEOTIDE SEQUENCE [LARGE SCALE GENOMIC DNA]</scope>
    <source>
        <strain evidence="10 11">Ellin345</strain>
    </source>
</reference>
<evidence type="ECO:0000256" key="8">
    <source>
        <dbReference type="SAM" id="SignalP"/>
    </source>
</evidence>
<dbReference type="InterPro" id="IPR050386">
    <property type="entry name" value="Glycosyl_hydrolase_5"/>
</dbReference>
<dbReference type="CAZy" id="GH5">
    <property type="family name" value="Glycoside Hydrolase Family 5"/>
</dbReference>
<evidence type="ECO:0000256" key="4">
    <source>
        <dbReference type="ARBA" id="ARBA00023277"/>
    </source>
</evidence>